<dbReference type="GO" id="GO:0005737">
    <property type="term" value="C:cytoplasm"/>
    <property type="evidence" value="ECO:0007669"/>
    <property type="project" value="UniProtKB-SubCell"/>
</dbReference>
<dbReference type="Gene3D" id="1.10.132.20">
    <property type="entry name" value="Ribosome-recycling factor"/>
    <property type="match status" value="1"/>
</dbReference>
<evidence type="ECO:0000256" key="5">
    <source>
        <dbReference type="ARBA" id="ARBA00025050"/>
    </source>
</evidence>
<dbReference type="InterPro" id="IPR002661">
    <property type="entry name" value="Ribosome_recyc_fac"/>
</dbReference>
<dbReference type="Pfam" id="PF01765">
    <property type="entry name" value="RRF"/>
    <property type="match status" value="1"/>
</dbReference>
<evidence type="ECO:0000256" key="1">
    <source>
        <dbReference type="ARBA" id="ARBA00004496"/>
    </source>
</evidence>
<dbReference type="PANTHER" id="PTHR20982">
    <property type="entry name" value="RIBOSOME RECYCLING FACTOR"/>
    <property type="match status" value="1"/>
</dbReference>
<dbReference type="FunFam" id="3.30.1360.40:FF:000001">
    <property type="entry name" value="Ribosome-recycling factor"/>
    <property type="match status" value="1"/>
</dbReference>
<comment type="subcellular location">
    <subcellularLocation>
        <location evidence="1 6">Cytoplasm</location>
    </subcellularLocation>
</comment>
<organism evidence="8 9">
    <name type="scientific">Victivallis vadensis</name>
    <dbReference type="NCBI Taxonomy" id="172901"/>
    <lineage>
        <taxon>Bacteria</taxon>
        <taxon>Pseudomonadati</taxon>
        <taxon>Lentisphaerota</taxon>
        <taxon>Lentisphaeria</taxon>
        <taxon>Victivallales</taxon>
        <taxon>Victivallaceae</taxon>
        <taxon>Victivallis</taxon>
    </lineage>
</organism>
<sequence>MQLDPENLLDSLEEHMMKTEDALKNSFAAIRTGKASPALVEGITVEYYGTQTRLRDIAGITAPEPRLLVIQPWDASAVSAIEKAILASNVGITPMSDGRTLKLPIPELSQDRRAALVKQAKSEVEDAKVALRNIRREGNDAAKKAQKDGLLTEDEHKKMLEDIQKLTDRYIAGLDKEFSAKEKELMTV</sequence>
<evidence type="ECO:0000256" key="4">
    <source>
        <dbReference type="ARBA" id="ARBA00022917"/>
    </source>
</evidence>
<keyword evidence="3 6" id="KW-0963">Cytoplasm</keyword>
<dbReference type="EMBL" id="QEKH01000003">
    <property type="protein sequence ID" value="PVY45198.1"/>
    <property type="molecule type" value="Genomic_DNA"/>
</dbReference>
<name>A0A2U1B960_9BACT</name>
<keyword evidence="4 6" id="KW-0648">Protein biosynthesis</keyword>
<dbReference type="CDD" id="cd00520">
    <property type="entry name" value="RRF"/>
    <property type="match status" value="1"/>
</dbReference>
<gene>
    <name evidence="6" type="primary">frr</name>
    <name evidence="8" type="ORF">C8D82_103112</name>
</gene>
<dbReference type="PANTHER" id="PTHR20982:SF3">
    <property type="entry name" value="MITOCHONDRIAL RIBOSOME RECYCLING FACTOR PSEUDO 1"/>
    <property type="match status" value="1"/>
</dbReference>
<protein>
    <recommendedName>
        <fullName evidence="6">Ribosome-recycling factor</fullName>
        <shortName evidence="6">RRF</shortName>
    </recommendedName>
    <alternativeName>
        <fullName evidence="6">Ribosome-releasing factor</fullName>
    </alternativeName>
</protein>
<dbReference type="AlphaFoldDB" id="A0A2U1B960"/>
<dbReference type="SUPFAM" id="SSF55194">
    <property type="entry name" value="Ribosome recycling factor, RRF"/>
    <property type="match status" value="1"/>
</dbReference>
<dbReference type="Gene3D" id="3.30.1360.40">
    <property type="match status" value="1"/>
</dbReference>
<dbReference type="HAMAP" id="MF_00040">
    <property type="entry name" value="RRF"/>
    <property type="match status" value="1"/>
</dbReference>
<dbReference type="InterPro" id="IPR023584">
    <property type="entry name" value="Ribosome_recyc_fac_dom"/>
</dbReference>
<dbReference type="FunFam" id="1.10.132.20:FF:000001">
    <property type="entry name" value="Ribosome-recycling factor"/>
    <property type="match status" value="1"/>
</dbReference>
<evidence type="ECO:0000313" key="9">
    <source>
        <dbReference type="Proteomes" id="UP000245959"/>
    </source>
</evidence>
<accession>A0A2U1B960</accession>
<comment type="similarity">
    <text evidence="2 6">Belongs to the RRF family.</text>
</comment>
<comment type="function">
    <text evidence="5 6">Responsible for the release of ribosomes from messenger RNA at the termination of protein biosynthesis. May increase the efficiency of translation by recycling ribosomes from one round of translation to another.</text>
</comment>
<evidence type="ECO:0000256" key="2">
    <source>
        <dbReference type="ARBA" id="ARBA00005912"/>
    </source>
</evidence>
<dbReference type="Proteomes" id="UP000245959">
    <property type="component" value="Unassembled WGS sequence"/>
</dbReference>
<dbReference type="RefSeq" id="WP_116882770.1">
    <property type="nucleotide sequence ID" value="NZ_CAJKCJ010000023.1"/>
</dbReference>
<evidence type="ECO:0000259" key="7">
    <source>
        <dbReference type="Pfam" id="PF01765"/>
    </source>
</evidence>
<dbReference type="GO" id="GO:0006415">
    <property type="term" value="P:translational termination"/>
    <property type="evidence" value="ECO:0007669"/>
    <property type="project" value="UniProtKB-UniRule"/>
</dbReference>
<comment type="caution">
    <text evidence="8">The sequence shown here is derived from an EMBL/GenBank/DDBJ whole genome shotgun (WGS) entry which is preliminary data.</text>
</comment>
<evidence type="ECO:0000256" key="3">
    <source>
        <dbReference type="ARBA" id="ARBA00022490"/>
    </source>
</evidence>
<dbReference type="GO" id="GO:0043023">
    <property type="term" value="F:ribosomal large subunit binding"/>
    <property type="evidence" value="ECO:0007669"/>
    <property type="project" value="TreeGrafter"/>
</dbReference>
<keyword evidence="9" id="KW-1185">Reference proteome</keyword>
<proteinExistence type="inferred from homology"/>
<dbReference type="InterPro" id="IPR036191">
    <property type="entry name" value="RRF_sf"/>
</dbReference>
<reference evidence="8 9" key="1">
    <citation type="submission" date="2018-04" db="EMBL/GenBank/DDBJ databases">
        <title>Genomic Encyclopedia of Type Strains, Phase IV (KMG-IV): sequencing the most valuable type-strain genomes for metagenomic binning, comparative biology and taxonomic classification.</title>
        <authorList>
            <person name="Goeker M."/>
        </authorList>
    </citation>
    <scope>NUCLEOTIDE SEQUENCE [LARGE SCALE GENOMIC DNA]</scope>
    <source>
        <strain evidence="8 9">DSM 14823</strain>
    </source>
</reference>
<dbReference type="NCBIfam" id="TIGR00496">
    <property type="entry name" value="frr"/>
    <property type="match status" value="1"/>
</dbReference>
<dbReference type="GeneID" id="78294098"/>
<evidence type="ECO:0000313" key="8">
    <source>
        <dbReference type="EMBL" id="PVY45198.1"/>
    </source>
</evidence>
<evidence type="ECO:0000256" key="6">
    <source>
        <dbReference type="HAMAP-Rule" id="MF_00040"/>
    </source>
</evidence>
<feature type="domain" description="Ribosome recycling factor" evidence="7">
    <location>
        <begin position="23"/>
        <end position="186"/>
    </location>
</feature>